<keyword evidence="1" id="KW-0732">Signal</keyword>
<dbReference type="Gene3D" id="3.30.420.10">
    <property type="entry name" value="Ribonuclease H-like superfamily/Ribonuclease H"/>
    <property type="match status" value="1"/>
</dbReference>
<reference evidence="2 3" key="1">
    <citation type="journal article" date="2021" name="Elife">
        <title>Chloroplast acquisition without the gene transfer in kleptoplastic sea slugs, Plakobranchus ocellatus.</title>
        <authorList>
            <person name="Maeda T."/>
            <person name="Takahashi S."/>
            <person name="Yoshida T."/>
            <person name="Shimamura S."/>
            <person name="Takaki Y."/>
            <person name="Nagai Y."/>
            <person name="Toyoda A."/>
            <person name="Suzuki Y."/>
            <person name="Arimoto A."/>
            <person name="Ishii H."/>
            <person name="Satoh N."/>
            <person name="Nishiyama T."/>
            <person name="Hasebe M."/>
            <person name="Maruyama T."/>
            <person name="Minagawa J."/>
            <person name="Obokata J."/>
            <person name="Shigenobu S."/>
        </authorList>
    </citation>
    <scope>NUCLEOTIDE SEQUENCE [LARGE SCALE GENOMIC DNA]</scope>
</reference>
<accession>A0AAV4J9P4</accession>
<dbReference type="Pfam" id="PF01359">
    <property type="entry name" value="Transposase_1"/>
    <property type="match status" value="1"/>
</dbReference>
<feature type="signal peptide" evidence="1">
    <location>
        <begin position="1"/>
        <end position="22"/>
    </location>
</feature>
<feature type="chain" id="PRO_5043551221" evidence="1">
    <location>
        <begin position="23"/>
        <end position="59"/>
    </location>
</feature>
<evidence type="ECO:0000313" key="2">
    <source>
        <dbReference type="EMBL" id="GFS17697.1"/>
    </source>
</evidence>
<dbReference type="InterPro" id="IPR001888">
    <property type="entry name" value="Transposase_1"/>
</dbReference>
<dbReference type="AlphaFoldDB" id="A0AAV4J9P4"/>
<sequence>MATVLWDAKGLVLLNILPQGQCINATQYCSTLGRLRDAIRRKRSGLLKKGVVLQHNNAT</sequence>
<name>A0AAV4J9P4_9GAST</name>
<keyword evidence="3" id="KW-1185">Reference proteome</keyword>
<evidence type="ECO:0000313" key="3">
    <source>
        <dbReference type="Proteomes" id="UP000762676"/>
    </source>
</evidence>
<dbReference type="GO" id="GO:0003676">
    <property type="term" value="F:nucleic acid binding"/>
    <property type="evidence" value="ECO:0007669"/>
    <property type="project" value="InterPro"/>
</dbReference>
<protein>
    <submittedName>
        <fullName evidence="2">Histone-lysine N-methyltransferase SETMAR</fullName>
    </submittedName>
</protein>
<evidence type="ECO:0000256" key="1">
    <source>
        <dbReference type="SAM" id="SignalP"/>
    </source>
</evidence>
<dbReference type="EMBL" id="BMAT01013665">
    <property type="protein sequence ID" value="GFS17697.1"/>
    <property type="molecule type" value="Genomic_DNA"/>
</dbReference>
<dbReference type="InterPro" id="IPR036397">
    <property type="entry name" value="RNaseH_sf"/>
</dbReference>
<organism evidence="2 3">
    <name type="scientific">Elysia marginata</name>
    <dbReference type="NCBI Taxonomy" id="1093978"/>
    <lineage>
        <taxon>Eukaryota</taxon>
        <taxon>Metazoa</taxon>
        <taxon>Spiralia</taxon>
        <taxon>Lophotrochozoa</taxon>
        <taxon>Mollusca</taxon>
        <taxon>Gastropoda</taxon>
        <taxon>Heterobranchia</taxon>
        <taxon>Euthyneura</taxon>
        <taxon>Panpulmonata</taxon>
        <taxon>Sacoglossa</taxon>
        <taxon>Placobranchoidea</taxon>
        <taxon>Plakobranchidae</taxon>
        <taxon>Elysia</taxon>
    </lineage>
</organism>
<gene>
    <name evidence="2" type="ORF">ElyMa_006828300</name>
</gene>
<proteinExistence type="predicted"/>
<comment type="caution">
    <text evidence="2">The sequence shown here is derived from an EMBL/GenBank/DDBJ whole genome shotgun (WGS) entry which is preliminary data.</text>
</comment>
<dbReference type="Proteomes" id="UP000762676">
    <property type="component" value="Unassembled WGS sequence"/>
</dbReference>